<reference evidence="2" key="1">
    <citation type="submission" date="2020-03" db="EMBL/GenBank/DDBJ databases">
        <title>Solimonas marina sp. nov., isolated from deep seawater of the Pacific Ocean.</title>
        <authorList>
            <person name="Liu X."/>
            <person name="Lai Q."/>
            <person name="Sun F."/>
            <person name="Gai Y."/>
            <person name="Li G."/>
            <person name="Shao Z."/>
        </authorList>
    </citation>
    <scope>NUCLEOTIDE SEQUENCE</scope>
    <source>
        <strain evidence="2">C16B3</strain>
    </source>
</reference>
<dbReference type="NCBIfam" id="TIGR00778">
    <property type="entry name" value="ahpD_dom"/>
    <property type="match status" value="1"/>
</dbReference>
<dbReference type="Gene3D" id="1.20.1290.10">
    <property type="entry name" value="AhpD-like"/>
    <property type="match status" value="1"/>
</dbReference>
<dbReference type="PANTHER" id="PTHR33930">
    <property type="entry name" value="ALKYL HYDROPEROXIDE REDUCTASE AHPD"/>
    <property type="match status" value="1"/>
</dbReference>
<dbReference type="InterPro" id="IPR003779">
    <property type="entry name" value="CMD-like"/>
</dbReference>
<dbReference type="InterPro" id="IPR004675">
    <property type="entry name" value="AhpD_core"/>
</dbReference>
<sequence>MQPYRELTAQVSSRLGELRADMPDLLGGFNSMARAATKPGALDTKSKELIALALGVAARCDACIGFHMRAVLHAGASKTEIEEALGMAVYMGGGPSLMYAANAMNAYAEFTAAQTAQEPPA</sequence>
<comment type="caution">
    <text evidence="2">The sequence shown here is derived from an EMBL/GenBank/DDBJ whole genome shotgun (WGS) entry which is preliminary data.</text>
</comment>
<evidence type="ECO:0000259" key="1">
    <source>
        <dbReference type="Pfam" id="PF02627"/>
    </source>
</evidence>
<name>A0A969W8V7_9GAMM</name>
<dbReference type="RefSeq" id="WP_168146921.1">
    <property type="nucleotide sequence ID" value="NZ_JAAVXB010000002.1"/>
</dbReference>
<dbReference type="EMBL" id="JAAVXB010000002">
    <property type="protein sequence ID" value="NKF21679.1"/>
    <property type="molecule type" value="Genomic_DNA"/>
</dbReference>
<proteinExistence type="predicted"/>
<dbReference type="Pfam" id="PF02627">
    <property type="entry name" value="CMD"/>
    <property type="match status" value="1"/>
</dbReference>
<dbReference type="PANTHER" id="PTHR33930:SF2">
    <property type="entry name" value="BLR3452 PROTEIN"/>
    <property type="match status" value="1"/>
</dbReference>
<evidence type="ECO:0000313" key="3">
    <source>
        <dbReference type="Proteomes" id="UP000653472"/>
    </source>
</evidence>
<dbReference type="SUPFAM" id="SSF69118">
    <property type="entry name" value="AhpD-like"/>
    <property type="match status" value="1"/>
</dbReference>
<gene>
    <name evidence="2" type="ORF">G7Y82_05070</name>
</gene>
<feature type="domain" description="Carboxymuconolactone decarboxylase-like" evidence="1">
    <location>
        <begin position="23"/>
        <end position="105"/>
    </location>
</feature>
<protein>
    <submittedName>
        <fullName evidence="2">Carboxymuconolactone decarboxylase family protein</fullName>
    </submittedName>
</protein>
<keyword evidence="3" id="KW-1185">Reference proteome</keyword>
<dbReference type="InterPro" id="IPR029032">
    <property type="entry name" value="AhpD-like"/>
</dbReference>
<organism evidence="2 3">
    <name type="scientific">Solimonas marina</name>
    <dbReference type="NCBI Taxonomy" id="2714601"/>
    <lineage>
        <taxon>Bacteria</taxon>
        <taxon>Pseudomonadati</taxon>
        <taxon>Pseudomonadota</taxon>
        <taxon>Gammaproteobacteria</taxon>
        <taxon>Nevskiales</taxon>
        <taxon>Nevskiaceae</taxon>
        <taxon>Solimonas</taxon>
    </lineage>
</organism>
<dbReference type="AlphaFoldDB" id="A0A969W8V7"/>
<evidence type="ECO:0000313" key="2">
    <source>
        <dbReference type="EMBL" id="NKF21679.1"/>
    </source>
</evidence>
<dbReference type="Proteomes" id="UP000653472">
    <property type="component" value="Unassembled WGS sequence"/>
</dbReference>
<dbReference type="GO" id="GO:0051920">
    <property type="term" value="F:peroxiredoxin activity"/>
    <property type="evidence" value="ECO:0007669"/>
    <property type="project" value="InterPro"/>
</dbReference>
<accession>A0A969W8V7</accession>